<reference evidence="2" key="1">
    <citation type="submission" date="2024-02" db="UniProtKB">
        <authorList>
            <consortium name="WormBaseParasite"/>
        </authorList>
    </citation>
    <scope>IDENTIFICATION</scope>
</reference>
<organism evidence="1 2">
    <name type="scientific">Mesorhabditis belari</name>
    <dbReference type="NCBI Taxonomy" id="2138241"/>
    <lineage>
        <taxon>Eukaryota</taxon>
        <taxon>Metazoa</taxon>
        <taxon>Ecdysozoa</taxon>
        <taxon>Nematoda</taxon>
        <taxon>Chromadorea</taxon>
        <taxon>Rhabditida</taxon>
        <taxon>Rhabditina</taxon>
        <taxon>Rhabditomorpha</taxon>
        <taxon>Rhabditoidea</taxon>
        <taxon>Rhabditidae</taxon>
        <taxon>Mesorhabditinae</taxon>
        <taxon>Mesorhabditis</taxon>
    </lineage>
</organism>
<evidence type="ECO:0000313" key="1">
    <source>
        <dbReference type="Proteomes" id="UP000887575"/>
    </source>
</evidence>
<keyword evidence="1" id="KW-1185">Reference proteome</keyword>
<evidence type="ECO:0000313" key="2">
    <source>
        <dbReference type="WBParaSite" id="MBELARI_LOCUS13235"/>
    </source>
</evidence>
<dbReference type="WBParaSite" id="MBELARI_LOCUS13235">
    <property type="protein sequence ID" value="MBELARI_LOCUS13235"/>
    <property type="gene ID" value="MBELARI_LOCUS13235"/>
</dbReference>
<protein>
    <submittedName>
        <fullName evidence="2">Transposase MuDR plant domain-containing protein</fullName>
    </submittedName>
</protein>
<proteinExistence type="predicted"/>
<name>A0AAF3J346_9BILA</name>
<accession>A0AAF3J346</accession>
<sequence>MIAILQRAKGLFYDDEMFKHRKDKVLKSGKISYKCTKAGCKDRCTWIDYRNDFPLRHQLEESTLKCSAHFVAMKLLEV</sequence>
<dbReference type="AlphaFoldDB" id="A0AAF3J346"/>
<dbReference type="Proteomes" id="UP000887575">
    <property type="component" value="Unassembled WGS sequence"/>
</dbReference>